<reference evidence="2 3" key="1">
    <citation type="submission" date="2018-04" db="EMBL/GenBank/DDBJ databases">
        <title>Genomic Encyclopedia of Archaeal and Bacterial Type Strains, Phase II (KMG-II): from individual species to whole genera.</title>
        <authorList>
            <person name="Goeker M."/>
        </authorList>
    </citation>
    <scope>NUCLEOTIDE SEQUENCE [LARGE SCALE GENOMIC DNA]</scope>
    <source>
        <strain evidence="2 3">DSM 45787</strain>
    </source>
</reference>
<gene>
    <name evidence="2" type="ORF">C8P63_1069</name>
</gene>
<feature type="transmembrane region" description="Helical" evidence="1">
    <location>
        <begin position="6"/>
        <end position="25"/>
    </location>
</feature>
<dbReference type="OrthoDB" id="9811308at2"/>
<feature type="transmembrane region" description="Helical" evidence="1">
    <location>
        <begin position="37"/>
        <end position="55"/>
    </location>
</feature>
<protein>
    <submittedName>
        <fullName evidence="2">Branched-subunit amino acid transport protein</fullName>
    </submittedName>
</protein>
<feature type="transmembrane region" description="Helical" evidence="1">
    <location>
        <begin position="67"/>
        <end position="94"/>
    </location>
</feature>
<dbReference type="InterPro" id="IPR008407">
    <property type="entry name" value="Brnchd-chn_aa_trnsp_AzlD"/>
</dbReference>
<dbReference type="RefSeq" id="WP_108022391.1">
    <property type="nucleotide sequence ID" value="NZ_QBKR01000006.1"/>
</dbReference>
<dbReference type="Pfam" id="PF05437">
    <property type="entry name" value="AzlD"/>
    <property type="match status" value="1"/>
</dbReference>
<dbReference type="EMBL" id="QBKR01000006">
    <property type="protein sequence ID" value="PTX61757.1"/>
    <property type="molecule type" value="Genomic_DNA"/>
</dbReference>
<sequence length="99" mass="10964">MTLLWILLGMSAVTMVPRWLPVWLVGRWKMPRWIRRWLNSIPFAALGALIFPGILSVEPDTPSVGLIGGLVAAILAFFRLHVLFVIAGAILTVVGMKGW</sequence>
<comment type="caution">
    <text evidence="2">The sequence shown here is derived from an EMBL/GenBank/DDBJ whole genome shotgun (WGS) entry which is preliminary data.</text>
</comment>
<keyword evidence="1" id="KW-0812">Transmembrane</keyword>
<dbReference type="AlphaFoldDB" id="A0A2T6C0I8"/>
<name>A0A2T6C0I8_9BACL</name>
<dbReference type="Proteomes" id="UP000244240">
    <property type="component" value="Unassembled WGS sequence"/>
</dbReference>
<evidence type="ECO:0000313" key="3">
    <source>
        <dbReference type="Proteomes" id="UP000244240"/>
    </source>
</evidence>
<keyword evidence="3" id="KW-1185">Reference proteome</keyword>
<proteinExistence type="predicted"/>
<accession>A0A2T6C0I8</accession>
<keyword evidence="1" id="KW-1133">Transmembrane helix</keyword>
<evidence type="ECO:0000313" key="2">
    <source>
        <dbReference type="EMBL" id="PTX61757.1"/>
    </source>
</evidence>
<keyword evidence="1" id="KW-0472">Membrane</keyword>
<organism evidence="2 3">
    <name type="scientific">Melghirimyces profundicolus</name>
    <dbReference type="NCBI Taxonomy" id="1242148"/>
    <lineage>
        <taxon>Bacteria</taxon>
        <taxon>Bacillati</taxon>
        <taxon>Bacillota</taxon>
        <taxon>Bacilli</taxon>
        <taxon>Bacillales</taxon>
        <taxon>Thermoactinomycetaceae</taxon>
        <taxon>Melghirimyces</taxon>
    </lineage>
</organism>
<evidence type="ECO:0000256" key="1">
    <source>
        <dbReference type="SAM" id="Phobius"/>
    </source>
</evidence>